<feature type="region of interest" description="Disordered" evidence="1">
    <location>
        <begin position="156"/>
        <end position="200"/>
    </location>
</feature>
<organism evidence="2 3">
    <name type="scientific">Streptomyces tamarix</name>
    <dbReference type="NCBI Taxonomy" id="3078565"/>
    <lineage>
        <taxon>Bacteria</taxon>
        <taxon>Bacillati</taxon>
        <taxon>Actinomycetota</taxon>
        <taxon>Actinomycetes</taxon>
        <taxon>Kitasatosporales</taxon>
        <taxon>Streptomycetaceae</taxon>
        <taxon>Streptomyces</taxon>
    </lineage>
</organism>
<proteinExistence type="predicted"/>
<dbReference type="Pfam" id="PF23980">
    <property type="entry name" value="Phage_tail_tube_init"/>
    <property type="match status" value="1"/>
</dbReference>
<evidence type="ECO:0000313" key="3">
    <source>
        <dbReference type="Proteomes" id="UP001250181"/>
    </source>
</evidence>
<evidence type="ECO:0000313" key="2">
    <source>
        <dbReference type="EMBL" id="MDT9683390.1"/>
    </source>
</evidence>
<dbReference type="Proteomes" id="UP001250181">
    <property type="component" value="Unassembled WGS sequence"/>
</dbReference>
<accession>A0ABU3QKU2</accession>
<evidence type="ECO:0000256" key="1">
    <source>
        <dbReference type="SAM" id="MobiDB-lite"/>
    </source>
</evidence>
<protein>
    <submittedName>
        <fullName evidence="2">Uncharacterized protein</fullName>
    </submittedName>
</protein>
<sequence>MTQADGTHSLKRMRLSYNGANYDFRVNPENYEKTIPQRVSVTRTQSATVVEDFNNDVAVITISGTTGNDKNQTAINGMKSFLDGFNRKSPRYGQTPKPYMIFYNFTDGEYNYVTMHSDGVTYTRDVNNPLVSQYKISFYVIGDLSDADIDSTITNAETTTSDSNKGSGSTSLRSAGYSSGTVSSDSQAGTNRASTIIGAR</sequence>
<dbReference type="InterPro" id="IPR056958">
    <property type="entry name" value="Phage_tail_tube_init_put"/>
</dbReference>
<reference evidence="2 3" key="1">
    <citation type="submission" date="2023-09" db="EMBL/GenBank/DDBJ databases">
        <title>Streptomyces sp. nov.: A antagonism against Alternaria gaisen Producing Streptochlin, Isolated from Tamarix root soil.</title>
        <authorList>
            <person name="Chen Y."/>
        </authorList>
    </citation>
    <scope>NUCLEOTIDE SEQUENCE [LARGE SCALE GENOMIC DNA]</scope>
    <source>
        <strain evidence="2 3">TRM76323</strain>
    </source>
</reference>
<gene>
    <name evidence="2" type="ORF">RND61_15095</name>
</gene>
<dbReference type="EMBL" id="JAWCTQ010000016">
    <property type="protein sequence ID" value="MDT9683390.1"/>
    <property type="molecule type" value="Genomic_DNA"/>
</dbReference>
<comment type="caution">
    <text evidence="2">The sequence shown here is derived from an EMBL/GenBank/DDBJ whole genome shotgun (WGS) entry which is preliminary data.</text>
</comment>
<name>A0ABU3QKU2_9ACTN</name>
<dbReference type="RefSeq" id="WP_315878464.1">
    <property type="nucleotide sequence ID" value="NZ_JAWCTQ010000016.1"/>
</dbReference>
<feature type="compositionally biased region" description="Polar residues" evidence="1">
    <location>
        <begin position="156"/>
        <end position="194"/>
    </location>
</feature>
<keyword evidence="3" id="KW-1185">Reference proteome</keyword>